<dbReference type="RefSeq" id="WP_089419716.1">
    <property type="nucleotide sequence ID" value="NZ_CP022415.1"/>
</dbReference>
<sequence>MSTSTTAPDTPQPQGPVIEVDIVSDVMCPWCIVGYRQLEQALAATGIGARIRWHPFELNPTMPPEGQNTAEHIAEKYGASAEQSAQNRKQLQALGKSLGFDFNFTPESRMVNSFQAHQLLDFALSQGLQHPLKLALFEAHFTDNRDVSDTEVLIDVAAKVGLDAKAAREVLDSGALAATVREKQDFWTSRGISGVPSMVFAGKYLVTGAQGAENYAQILRQTLEEAV</sequence>
<dbReference type="PANTHER" id="PTHR13887">
    <property type="entry name" value="GLUTATHIONE S-TRANSFERASE KAPPA"/>
    <property type="match status" value="1"/>
</dbReference>
<dbReference type="AlphaFoldDB" id="A0A221JYA0"/>
<dbReference type="STRING" id="1402135.SAMN05444149_105118"/>
<dbReference type="GO" id="GO:0016491">
    <property type="term" value="F:oxidoreductase activity"/>
    <property type="evidence" value="ECO:0007669"/>
    <property type="project" value="InterPro"/>
</dbReference>
<evidence type="ECO:0000259" key="1">
    <source>
        <dbReference type="Pfam" id="PF01323"/>
    </source>
</evidence>
<dbReference type="Pfam" id="PF01323">
    <property type="entry name" value="DSBA"/>
    <property type="match status" value="1"/>
</dbReference>
<feature type="domain" description="DSBA-like thioredoxin" evidence="1">
    <location>
        <begin position="19"/>
        <end position="219"/>
    </location>
</feature>
<reference evidence="2 3" key="1">
    <citation type="submission" date="2017-07" db="EMBL/GenBank/DDBJ databases">
        <title>Genome Sequence of Sulfitobacter pseudonitzschiae Strain SMR1 Isolated from a culture of the Diatom Skeletonema marinoi.</title>
        <authorList>
            <person name="Topel M."/>
            <person name="Pinder M.I.M."/>
            <person name="Johansson O.N."/>
            <person name="Kourtchenko O."/>
            <person name="Godhe A."/>
            <person name="Clarke A.K."/>
        </authorList>
    </citation>
    <scope>NUCLEOTIDE SEQUENCE [LARGE SCALE GENOMIC DNA]</scope>
    <source>
        <strain evidence="2 3">SMR1</strain>
    </source>
</reference>
<evidence type="ECO:0000313" key="3">
    <source>
        <dbReference type="Proteomes" id="UP000199754"/>
    </source>
</evidence>
<keyword evidence="3" id="KW-1185">Reference proteome</keyword>
<dbReference type="InterPro" id="IPR036249">
    <property type="entry name" value="Thioredoxin-like_sf"/>
</dbReference>
<dbReference type="Proteomes" id="UP000199754">
    <property type="component" value="Chromosome"/>
</dbReference>
<protein>
    <submittedName>
        <fullName evidence="2">DSBA-like thioredoxin domain protein</fullName>
    </submittedName>
</protein>
<proteinExistence type="predicted"/>
<dbReference type="SUPFAM" id="SSF52833">
    <property type="entry name" value="Thioredoxin-like"/>
    <property type="match status" value="1"/>
</dbReference>
<evidence type="ECO:0000313" key="2">
    <source>
        <dbReference type="EMBL" id="ASM71708.1"/>
    </source>
</evidence>
<dbReference type="OrthoDB" id="9799122at2"/>
<dbReference type="CDD" id="cd03024">
    <property type="entry name" value="DsbA_FrnE"/>
    <property type="match status" value="1"/>
</dbReference>
<dbReference type="Gene3D" id="3.40.30.10">
    <property type="entry name" value="Glutaredoxin"/>
    <property type="match status" value="1"/>
</dbReference>
<dbReference type="KEGG" id="spse:SULPSESMR1_00878"/>
<dbReference type="PANTHER" id="PTHR13887:SF41">
    <property type="entry name" value="THIOREDOXIN SUPERFAMILY PROTEIN"/>
    <property type="match status" value="1"/>
</dbReference>
<name>A0A221JYA0_9RHOB</name>
<gene>
    <name evidence="2" type="ORF">SULPSESMR1_00878</name>
</gene>
<organism evidence="2 3">
    <name type="scientific">Pseudosulfitobacter pseudonitzschiae</name>
    <dbReference type="NCBI Taxonomy" id="1402135"/>
    <lineage>
        <taxon>Bacteria</taxon>
        <taxon>Pseudomonadati</taxon>
        <taxon>Pseudomonadota</taxon>
        <taxon>Alphaproteobacteria</taxon>
        <taxon>Rhodobacterales</taxon>
        <taxon>Roseobacteraceae</taxon>
        <taxon>Pseudosulfitobacter</taxon>
    </lineage>
</organism>
<accession>A0A221JYA0</accession>
<dbReference type="InterPro" id="IPR001853">
    <property type="entry name" value="DSBA-like_thioredoxin_dom"/>
</dbReference>
<dbReference type="EMBL" id="CP022415">
    <property type="protein sequence ID" value="ASM71708.1"/>
    <property type="molecule type" value="Genomic_DNA"/>
</dbReference>